<evidence type="ECO:0008006" key="4">
    <source>
        <dbReference type="Google" id="ProtNLM"/>
    </source>
</evidence>
<keyword evidence="1" id="KW-1133">Transmembrane helix</keyword>
<evidence type="ECO:0000256" key="1">
    <source>
        <dbReference type="SAM" id="Phobius"/>
    </source>
</evidence>
<keyword evidence="3" id="KW-1185">Reference proteome</keyword>
<reference evidence="2 3" key="1">
    <citation type="submission" date="2018-10" db="EMBL/GenBank/DDBJ databases">
        <title>Genomic Encyclopedia of Type Strains, Phase IV (KMG-IV): sequencing the most valuable type-strain genomes for metagenomic binning, comparative biology and taxonomic classification.</title>
        <authorList>
            <person name="Goeker M."/>
        </authorList>
    </citation>
    <scope>NUCLEOTIDE SEQUENCE [LARGE SCALE GENOMIC DNA]</scope>
    <source>
        <strain evidence="2 3">DSM 12769</strain>
    </source>
</reference>
<dbReference type="RefSeq" id="WP_121441573.1">
    <property type="nucleotide sequence ID" value="NZ_RCDA01000001.1"/>
</dbReference>
<dbReference type="Proteomes" id="UP000275461">
    <property type="component" value="Unassembled WGS sequence"/>
</dbReference>
<feature type="transmembrane region" description="Helical" evidence="1">
    <location>
        <begin position="55"/>
        <end position="74"/>
    </location>
</feature>
<evidence type="ECO:0000313" key="2">
    <source>
        <dbReference type="EMBL" id="RLK51142.1"/>
    </source>
</evidence>
<organism evidence="2 3">
    <name type="scientific">Alkalispirillum mobile</name>
    <dbReference type="NCBI Taxonomy" id="85925"/>
    <lineage>
        <taxon>Bacteria</taxon>
        <taxon>Pseudomonadati</taxon>
        <taxon>Pseudomonadota</taxon>
        <taxon>Gammaproteobacteria</taxon>
        <taxon>Chromatiales</taxon>
        <taxon>Ectothiorhodospiraceae</taxon>
        <taxon>Alkalispirillum</taxon>
    </lineage>
</organism>
<name>A0A498C637_9GAMM</name>
<proteinExistence type="predicted"/>
<keyword evidence="1" id="KW-0472">Membrane</keyword>
<dbReference type="AlphaFoldDB" id="A0A498C637"/>
<feature type="transmembrane region" description="Helical" evidence="1">
    <location>
        <begin position="147"/>
        <end position="166"/>
    </location>
</feature>
<dbReference type="OrthoDB" id="6717649at2"/>
<accession>A0A498C637</accession>
<evidence type="ECO:0000313" key="3">
    <source>
        <dbReference type="Proteomes" id="UP000275461"/>
    </source>
</evidence>
<keyword evidence="1" id="KW-0812">Transmembrane</keyword>
<protein>
    <recommendedName>
        <fullName evidence="4">Yip1-like protein</fullName>
    </recommendedName>
</protein>
<dbReference type="EMBL" id="RCDA01000001">
    <property type="protein sequence ID" value="RLK51142.1"/>
    <property type="molecule type" value="Genomic_DNA"/>
</dbReference>
<comment type="caution">
    <text evidence="2">The sequence shown here is derived from an EMBL/GenBank/DDBJ whole genome shotgun (WGS) entry which is preliminary data.</text>
</comment>
<feature type="transmembrane region" description="Helical" evidence="1">
    <location>
        <begin position="30"/>
        <end position="49"/>
    </location>
</feature>
<feature type="transmembrane region" description="Helical" evidence="1">
    <location>
        <begin position="86"/>
        <end position="108"/>
    </location>
</feature>
<gene>
    <name evidence="2" type="ORF">DFR31_1058</name>
</gene>
<feature type="transmembrane region" description="Helical" evidence="1">
    <location>
        <begin position="114"/>
        <end position="135"/>
    </location>
</feature>
<sequence>MPFFVENLRALLRILVFRSSPADLSASPNLLVLLVAGSLGIGYLAAGILPGSGPVELQLLVAAGVTLGLVYLALRLRGALPRFNQTASAVFGTDLLLSIPMLGVQLQVAGADEAGAGLLIVALAIWAWRLAVLGFILSEAMDIRRSLGVLAAVAYMIIVLQIVTALD</sequence>